<proteinExistence type="predicted"/>
<name>A0A2P2PPI4_RHIMU</name>
<protein>
    <submittedName>
        <fullName evidence="1">Uncharacterized protein</fullName>
    </submittedName>
</protein>
<reference evidence="1" key="1">
    <citation type="submission" date="2018-02" db="EMBL/GenBank/DDBJ databases">
        <title>Rhizophora mucronata_Transcriptome.</title>
        <authorList>
            <person name="Meera S.P."/>
            <person name="Sreeshan A."/>
            <person name="Augustine A."/>
        </authorList>
    </citation>
    <scope>NUCLEOTIDE SEQUENCE</scope>
    <source>
        <tissue evidence="1">Leaf</tissue>
    </source>
</reference>
<sequence length="34" mass="3901">MLLLISVKNQHFVIILGKDLFIPINSILSIKNKH</sequence>
<organism evidence="1">
    <name type="scientific">Rhizophora mucronata</name>
    <name type="common">Asiatic mangrove</name>
    <dbReference type="NCBI Taxonomy" id="61149"/>
    <lineage>
        <taxon>Eukaryota</taxon>
        <taxon>Viridiplantae</taxon>
        <taxon>Streptophyta</taxon>
        <taxon>Embryophyta</taxon>
        <taxon>Tracheophyta</taxon>
        <taxon>Spermatophyta</taxon>
        <taxon>Magnoliopsida</taxon>
        <taxon>eudicotyledons</taxon>
        <taxon>Gunneridae</taxon>
        <taxon>Pentapetalae</taxon>
        <taxon>rosids</taxon>
        <taxon>fabids</taxon>
        <taxon>Malpighiales</taxon>
        <taxon>Rhizophoraceae</taxon>
        <taxon>Rhizophora</taxon>
    </lineage>
</organism>
<accession>A0A2P2PPI4</accession>
<dbReference type="AlphaFoldDB" id="A0A2P2PPI4"/>
<evidence type="ECO:0000313" key="1">
    <source>
        <dbReference type="EMBL" id="MBX56633.1"/>
    </source>
</evidence>
<dbReference type="EMBL" id="GGEC01076149">
    <property type="protein sequence ID" value="MBX56633.1"/>
    <property type="molecule type" value="Transcribed_RNA"/>
</dbReference>